<dbReference type="OrthoDB" id="5915788at2759"/>
<dbReference type="AlphaFoldDB" id="A0A0V1L5I4"/>
<proteinExistence type="predicted"/>
<evidence type="ECO:0000313" key="2">
    <source>
        <dbReference type="EMBL" id="KRZ54466.1"/>
    </source>
</evidence>
<reference evidence="2 3" key="1">
    <citation type="submission" date="2015-05" db="EMBL/GenBank/DDBJ databases">
        <title>Evolution of Trichinella species and genotypes.</title>
        <authorList>
            <person name="Korhonen P.K."/>
            <person name="Edoardo P."/>
            <person name="Giuseppe L.R."/>
            <person name="Gasser R.B."/>
        </authorList>
    </citation>
    <scope>NUCLEOTIDE SEQUENCE [LARGE SCALE GENOMIC DNA]</scope>
    <source>
        <strain evidence="2">ISS10</strain>
    </source>
</reference>
<dbReference type="EMBL" id="JYDW01000137">
    <property type="protein sequence ID" value="KRZ54466.1"/>
    <property type="molecule type" value="Genomic_DNA"/>
</dbReference>
<comment type="caution">
    <text evidence="2">The sequence shown here is derived from an EMBL/GenBank/DDBJ whole genome shotgun (WGS) entry which is preliminary data.</text>
</comment>
<gene>
    <name evidence="2" type="ORF">T02_5356</name>
</gene>
<feature type="transmembrane region" description="Helical" evidence="1">
    <location>
        <begin position="48"/>
        <end position="72"/>
    </location>
</feature>
<dbReference type="Proteomes" id="UP000054721">
    <property type="component" value="Unassembled WGS sequence"/>
</dbReference>
<organism evidence="2 3">
    <name type="scientific">Trichinella nativa</name>
    <dbReference type="NCBI Taxonomy" id="6335"/>
    <lineage>
        <taxon>Eukaryota</taxon>
        <taxon>Metazoa</taxon>
        <taxon>Ecdysozoa</taxon>
        <taxon>Nematoda</taxon>
        <taxon>Enoplea</taxon>
        <taxon>Dorylaimia</taxon>
        <taxon>Trichinellida</taxon>
        <taxon>Trichinellidae</taxon>
        <taxon>Trichinella</taxon>
    </lineage>
</organism>
<accession>A0A0V1L5I4</accession>
<keyword evidence="1" id="KW-1133">Transmembrane helix</keyword>
<keyword evidence="3" id="KW-1185">Reference proteome</keyword>
<sequence length="373" mass="42855">MMNAELGEIEMRPLQLMHRSENDPGIEYSIGTCSISENRKVEKCESDFPTFCFLAIPLLVLNVAVVLILVMLSDTNFDYGVNLPTELELVEQKSLNPYINLTARGYFHLRDHNNKVLQKLQSSWLQDDLNKRLKITIGQINSKSWLCDYYFFENETFIVLPSENESKPPSAVCNHVPNWGYENEMERYRTSASYAGRRFFKENGNTTRLVHVVVGKLNRTNGAEIAERIIDADSFLFIGLRRIPLQPTFYAYMDYWYGDEFSGKVPANHNFRLPSICLRQASSNDHRPGFSKFLFVISITLLSTLTGDAAVGPRNKTTRTETQTLNRFPEPNFMKHSRPAKSLNNSSKERAHRFTLFADISPLQSEPENTLYH</sequence>
<evidence type="ECO:0000256" key="1">
    <source>
        <dbReference type="SAM" id="Phobius"/>
    </source>
</evidence>
<name>A0A0V1L5I4_9BILA</name>
<keyword evidence="1" id="KW-0812">Transmembrane</keyword>
<evidence type="ECO:0000313" key="3">
    <source>
        <dbReference type="Proteomes" id="UP000054721"/>
    </source>
</evidence>
<keyword evidence="1" id="KW-0472">Membrane</keyword>
<protein>
    <submittedName>
        <fullName evidence="2">Uncharacterized protein</fullName>
    </submittedName>
</protein>